<dbReference type="EMBL" id="JANJYI010000002">
    <property type="protein sequence ID" value="KAK2660091.1"/>
    <property type="molecule type" value="Genomic_DNA"/>
</dbReference>
<comment type="caution">
    <text evidence="1">The sequence shown here is derived from an EMBL/GenBank/DDBJ whole genome shotgun (WGS) entry which is preliminary data.</text>
</comment>
<name>A0AAD9XIC3_9ROSI</name>
<reference evidence="1" key="1">
    <citation type="journal article" date="2023" name="Plant J.">
        <title>Genome sequences and population genomics provide insights into the demographic history, inbreeding, and mutation load of two 'living fossil' tree species of Dipteronia.</title>
        <authorList>
            <person name="Feng Y."/>
            <person name="Comes H.P."/>
            <person name="Chen J."/>
            <person name="Zhu S."/>
            <person name="Lu R."/>
            <person name="Zhang X."/>
            <person name="Li P."/>
            <person name="Qiu J."/>
            <person name="Olsen K.M."/>
            <person name="Qiu Y."/>
        </authorList>
    </citation>
    <scope>NUCLEOTIDE SEQUENCE</scope>
    <source>
        <strain evidence="1">KIB01</strain>
    </source>
</reference>
<gene>
    <name evidence="1" type="ORF">Ddye_006624</name>
</gene>
<keyword evidence="2" id="KW-1185">Reference proteome</keyword>
<evidence type="ECO:0000313" key="1">
    <source>
        <dbReference type="EMBL" id="KAK2660091.1"/>
    </source>
</evidence>
<evidence type="ECO:0000313" key="2">
    <source>
        <dbReference type="Proteomes" id="UP001280121"/>
    </source>
</evidence>
<accession>A0AAD9XIC3</accession>
<dbReference type="PANTHER" id="PTHR33696:SF23">
    <property type="entry name" value="OS03G0674900 PROTEIN"/>
    <property type="match status" value="1"/>
</dbReference>
<dbReference type="Proteomes" id="UP001280121">
    <property type="component" value="Unassembled WGS sequence"/>
</dbReference>
<organism evidence="1 2">
    <name type="scientific">Dipteronia dyeriana</name>
    <dbReference type="NCBI Taxonomy" id="168575"/>
    <lineage>
        <taxon>Eukaryota</taxon>
        <taxon>Viridiplantae</taxon>
        <taxon>Streptophyta</taxon>
        <taxon>Embryophyta</taxon>
        <taxon>Tracheophyta</taxon>
        <taxon>Spermatophyta</taxon>
        <taxon>Magnoliopsida</taxon>
        <taxon>eudicotyledons</taxon>
        <taxon>Gunneridae</taxon>
        <taxon>Pentapetalae</taxon>
        <taxon>rosids</taxon>
        <taxon>malvids</taxon>
        <taxon>Sapindales</taxon>
        <taxon>Sapindaceae</taxon>
        <taxon>Hippocastanoideae</taxon>
        <taxon>Acereae</taxon>
        <taxon>Dipteronia</taxon>
    </lineage>
</organism>
<proteinExistence type="predicted"/>
<dbReference type="AlphaFoldDB" id="A0AAD9XIC3"/>
<sequence length="246" mass="28136">MANSSHEFTNNPQVMNMPTLLEQMLGVFKEKNQLLILDHKHLITRSPNNIRKHQQIIKTSHHENLINKSQVNVPFSWEIKPGVSKLKVTAADDQDQERIERWHLITLMNLPSPPCPSKASSRVDHDQGLGQQVPLYLCPCQSPLLSKSSSRRSSGVGTQQLEDPFLVAYRKCTELYAVNGKLLSSDDDDFNGMINSKSKKMKMKMKMKNTNMYVLSCKYSYAVTTDNLMPMSPRCPERRRKGERFS</sequence>
<dbReference type="PANTHER" id="PTHR33696">
    <property type="entry name" value="T22J18.15-RELATED"/>
    <property type="match status" value="1"/>
</dbReference>
<protein>
    <submittedName>
        <fullName evidence="1">Uncharacterized protein</fullName>
    </submittedName>
</protein>